<name>A0A0G4N7L7_VERLO</name>
<organism evidence="2 3">
    <name type="scientific">Verticillium longisporum</name>
    <name type="common">Verticillium dahliae var. longisporum</name>
    <dbReference type="NCBI Taxonomy" id="100787"/>
    <lineage>
        <taxon>Eukaryota</taxon>
        <taxon>Fungi</taxon>
        <taxon>Dikarya</taxon>
        <taxon>Ascomycota</taxon>
        <taxon>Pezizomycotina</taxon>
        <taxon>Sordariomycetes</taxon>
        <taxon>Hypocreomycetidae</taxon>
        <taxon>Glomerellales</taxon>
        <taxon>Plectosphaerellaceae</taxon>
        <taxon>Verticillium</taxon>
    </lineage>
</organism>
<feature type="compositionally biased region" description="Low complexity" evidence="1">
    <location>
        <begin position="181"/>
        <end position="195"/>
    </location>
</feature>
<evidence type="ECO:0000313" key="3">
    <source>
        <dbReference type="Proteomes" id="UP000045706"/>
    </source>
</evidence>
<dbReference type="InterPro" id="IPR034443">
    <property type="entry name" value="PB1A10.08"/>
</dbReference>
<dbReference type="Proteomes" id="UP000045706">
    <property type="component" value="Unassembled WGS sequence"/>
</dbReference>
<sequence length="234" mass="25213">MHCLGVQLYKMQTYKVQRSRSASPSSTRIVYPTTSPSSSQAAPYQPPAQSPQQTAFSYPPGGMRQRETRENSNFIRIAVMEMAMRKAAPDGPPSDGHATDASIANHCTAQRRQQSVAHRFRRVARLGYEARTRKARSERGSVTEGSRLGVPAIEAGLCDDAVQSEVAEEKSGKQSLGGVVGTVLPPRRRLPTPSSFDMAPQIGSARNSLTPSYGEYAVGPSSSSPAFSDVAERA</sequence>
<dbReference type="AlphaFoldDB" id="A0A0G4N7L7"/>
<evidence type="ECO:0000256" key="1">
    <source>
        <dbReference type="SAM" id="MobiDB-lite"/>
    </source>
</evidence>
<reference evidence="3" key="1">
    <citation type="submission" date="2015-05" db="EMBL/GenBank/DDBJ databases">
        <authorList>
            <person name="Fogelqvist Johan"/>
        </authorList>
    </citation>
    <scope>NUCLEOTIDE SEQUENCE [LARGE SCALE GENOMIC DNA]</scope>
</reference>
<protein>
    <submittedName>
        <fullName evidence="2">Uncharacterized protein</fullName>
    </submittedName>
</protein>
<dbReference type="PANTHER" id="PTHR42051:SF1">
    <property type="entry name" value="MEIOTICALLY UP-REGULATED PROTEIN PB1A10.08"/>
    <property type="match status" value="1"/>
</dbReference>
<accession>A0A0G4N7L7</accession>
<proteinExistence type="predicted"/>
<feature type="compositionally biased region" description="Low complexity" evidence="1">
    <location>
        <begin position="31"/>
        <end position="43"/>
    </location>
</feature>
<evidence type="ECO:0000313" key="2">
    <source>
        <dbReference type="EMBL" id="CRK42349.1"/>
    </source>
</evidence>
<feature type="compositionally biased region" description="Polar residues" evidence="1">
    <location>
        <begin position="17"/>
        <end position="28"/>
    </location>
</feature>
<feature type="region of interest" description="Disordered" evidence="1">
    <location>
        <begin position="17"/>
        <end position="69"/>
    </location>
</feature>
<dbReference type="PANTHER" id="PTHR42051">
    <property type="entry name" value="MEIOTICALLY UP-REGULATED PROTEIN PB1A10.08"/>
    <property type="match status" value="1"/>
</dbReference>
<feature type="region of interest" description="Disordered" evidence="1">
    <location>
        <begin position="168"/>
        <end position="234"/>
    </location>
</feature>
<gene>
    <name evidence="2" type="ORF">BN1723_000762</name>
</gene>
<dbReference type="EMBL" id="CVQI01032828">
    <property type="protein sequence ID" value="CRK42349.1"/>
    <property type="molecule type" value="Genomic_DNA"/>
</dbReference>